<dbReference type="InterPro" id="IPR029047">
    <property type="entry name" value="HSP70_peptide-bd_sf"/>
</dbReference>
<evidence type="ECO:0000313" key="10">
    <source>
        <dbReference type="Proteomes" id="UP001596388"/>
    </source>
</evidence>
<dbReference type="FunFam" id="3.90.640.10:FF:000003">
    <property type="entry name" value="Molecular chaperone DnaK"/>
    <property type="match status" value="1"/>
</dbReference>
<evidence type="ECO:0000313" key="9">
    <source>
        <dbReference type="EMBL" id="MFC7096169.1"/>
    </source>
</evidence>
<dbReference type="InterPro" id="IPR018181">
    <property type="entry name" value="Heat_shock_70_CS"/>
</dbReference>
<feature type="compositionally biased region" description="Acidic residues" evidence="8">
    <location>
        <begin position="616"/>
        <end position="636"/>
    </location>
</feature>
<dbReference type="NCBIfam" id="NF001413">
    <property type="entry name" value="PRK00290.1"/>
    <property type="match status" value="1"/>
</dbReference>
<dbReference type="SUPFAM" id="SSF100920">
    <property type="entry name" value="Heat shock protein 70kD (HSP70), peptide-binding domain"/>
    <property type="match status" value="1"/>
</dbReference>
<gene>
    <name evidence="5 9" type="primary">dnaK</name>
    <name evidence="9" type="ORF">ACFQKD_02540</name>
</gene>
<evidence type="ECO:0000256" key="2">
    <source>
        <dbReference type="ARBA" id="ARBA00022741"/>
    </source>
</evidence>
<keyword evidence="2 5" id="KW-0547">Nucleotide-binding</keyword>
<sequence>MATNKILGIDLGTTNSAFAVMEGDDPEIIVNGEGDRTTPSVVAFTDDGERLVGKPAKNQAVQNPDRTIQSIKRHMGEENYSVEIDGEDYTPQQISAMILQKIKRDAEEYLGDDVEKAVITVPAYFNDKQRQATKDAGEIAGFEVERIVNEPTAASMAYGLDDESDQTVMVYDLGGGTFDVSVLDLGGGVYEVVATNGDNDLGGDDWDEAIIDHLAEEFQNDHGIDLREDRQALQRLKDAAEEAKIELSSRKQASINLPFITATDSGPVHLETEITRATFENLTSDLIDRTVEPTEQALADAGYDAGDIDEVILVGGSTRMPQVQEKVTDILGTEPKKNVNPDEAVAMGAAIQGGVLSGDVDDLVLLDVTPLSLGIEVKGGLFERLIEKNTTIPTEESKIFTTAAPNQTSVDVRVFQGEREIAEENELLGEFQLTGIPPAPAGTPQIEVGFNIDENGIVNVEAEDKGSGNAESITIEGGAGLSDEEIEQMQQEAEQHAEEDEERRRRIEARNEAESAVQRAETLLEENEENVDDDLEADIREEIENVQEVLGDEEADADELEDATEDLSDALQEIGKQMYQEQAQQAQAGPGGAGGAGPGGMGGMGGGPGAGAAGAEGDDEEFVDADFEDVDDEEES</sequence>
<dbReference type="InterPro" id="IPR013126">
    <property type="entry name" value="Hsp_70_fam"/>
</dbReference>
<dbReference type="PROSITE" id="PS00297">
    <property type="entry name" value="HSP70_1"/>
    <property type="match status" value="1"/>
</dbReference>
<protein>
    <recommendedName>
        <fullName evidence="5">Chaperone protein DnaK</fullName>
    </recommendedName>
    <alternativeName>
        <fullName evidence="5">HSP70</fullName>
    </alternativeName>
    <alternativeName>
        <fullName evidence="5">Heat shock 70 kDa protein</fullName>
    </alternativeName>
    <alternativeName>
        <fullName evidence="5">Heat shock protein 70</fullName>
    </alternativeName>
</protein>
<evidence type="ECO:0000256" key="7">
    <source>
        <dbReference type="SAM" id="Coils"/>
    </source>
</evidence>
<dbReference type="SUPFAM" id="SSF100934">
    <property type="entry name" value="Heat shock protein 70kD (HSP70), C-terminal subdomain"/>
    <property type="match status" value="1"/>
</dbReference>
<dbReference type="RefSeq" id="WP_276236343.1">
    <property type="nucleotide sequence ID" value="NZ_CP119989.1"/>
</dbReference>
<evidence type="ECO:0000256" key="4">
    <source>
        <dbReference type="ARBA" id="ARBA00023186"/>
    </source>
</evidence>
<dbReference type="InterPro" id="IPR043129">
    <property type="entry name" value="ATPase_NBD"/>
</dbReference>
<dbReference type="SUPFAM" id="SSF53067">
    <property type="entry name" value="Actin-like ATPase domain"/>
    <property type="match status" value="2"/>
</dbReference>
<proteinExistence type="inferred from homology"/>
<feature type="region of interest" description="Disordered" evidence="8">
    <location>
        <begin position="486"/>
        <end position="515"/>
    </location>
</feature>
<dbReference type="InterPro" id="IPR029048">
    <property type="entry name" value="HSP70_C_sf"/>
</dbReference>
<dbReference type="PRINTS" id="PR00301">
    <property type="entry name" value="HEATSHOCK70"/>
</dbReference>
<keyword evidence="7" id="KW-0175">Coiled coil</keyword>
<comment type="caution">
    <text evidence="9">The sequence shown here is derived from an EMBL/GenBank/DDBJ whole genome shotgun (WGS) entry which is preliminary data.</text>
</comment>
<dbReference type="AlphaFoldDB" id="A0ABD5WX89"/>
<evidence type="ECO:0000256" key="5">
    <source>
        <dbReference type="HAMAP-Rule" id="MF_00332"/>
    </source>
</evidence>
<name>A0ABD5WX89_9EURY</name>
<dbReference type="PROSITE" id="PS00329">
    <property type="entry name" value="HSP70_2"/>
    <property type="match status" value="1"/>
</dbReference>
<feature type="compositionally biased region" description="Gly residues" evidence="8">
    <location>
        <begin position="589"/>
        <end position="614"/>
    </location>
</feature>
<organism evidence="9 10">
    <name type="scientific">Halobaculum marinum</name>
    <dbReference type="NCBI Taxonomy" id="3031996"/>
    <lineage>
        <taxon>Archaea</taxon>
        <taxon>Methanobacteriati</taxon>
        <taxon>Methanobacteriota</taxon>
        <taxon>Stenosarchaea group</taxon>
        <taxon>Halobacteria</taxon>
        <taxon>Halobacteriales</taxon>
        <taxon>Haloferacaceae</taxon>
        <taxon>Halobaculum</taxon>
    </lineage>
</organism>
<feature type="region of interest" description="Disordered" evidence="8">
    <location>
        <begin position="579"/>
        <end position="636"/>
    </location>
</feature>
<evidence type="ECO:0000256" key="1">
    <source>
        <dbReference type="ARBA" id="ARBA00007381"/>
    </source>
</evidence>
<comment type="similarity">
    <text evidence="1 5 6">Belongs to the heat shock protein 70 family.</text>
</comment>
<dbReference type="Gene3D" id="3.30.420.40">
    <property type="match status" value="2"/>
</dbReference>
<dbReference type="PROSITE" id="PS01036">
    <property type="entry name" value="HSP70_3"/>
    <property type="match status" value="1"/>
</dbReference>
<keyword evidence="4 5" id="KW-0143">Chaperone</keyword>
<keyword evidence="3 5" id="KW-0067">ATP-binding</keyword>
<dbReference type="EMBL" id="JBHTAG010000002">
    <property type="protein sequence ID" value="MFC7096169.1"/>
    <property type="molecule type" value="Genomic_DNA"/>
</dbReference>
<feature type="compositionally biased region" description="Basic and acidic residues" evidence="8">
    <location>
        <begin position="502"/>
        <end position="513"/>
    </location>
</feature>
<dbReference type="CDD" id="cd10234">
    <property type="entry name" value="ASKHA_NBD_HSP70_DnaK-like"/>
    <property type="match status" value="1"/>
</dbReference>
<dbReference type="GO" id="GO:0005524">
    <property type="term" value="F:ATP binding"/>
    <property type="evidence" value="ECO:0007669"/>
    <property type="project" value="UniProtKB-UniRule"/>
</dbReference>
<dbReference type="FunFam" id="2.60.34.10:FF:000014">
    <property type="entry name" value="Chaperone protein DnaK HSP70"/>
    <property type="match status" value="1"/>
</dbReference>
<dbReference type="FunFam" id="3.30.420.40:FF:000071">
    <property type="entry name" value="Molecular chaperone DnaK"/>
    <property type="match status" value="1"/>
</dbReference>
<dbReference type="NCBIfam" id="TIGR02350">
    <property type="entry name" value="prok_dnaK"/>
    <property type="match status" value="1"/>
</dbReference>
<dbReference type="GeneID" id="79269945"/>
<dbReference type="Gene3D" id="2.60.34.10">
    <property type="entry name" value="Substrate Binding Domain Of DNAk, Chain A, domain 1"/>
    <property type="match status" value="1"/>
</dbReference>
<accession>A0ABD5WX89</accession>
<reference evidence="9 10" key="1">
    <citation type="journal article" date="2019" name="Int. J. Syst. Evol. Microbiol.">
        <title>The Global Catalogue of Microorganisms (GCM) 10K type strain sequencing project: providing services to taxonomists for standard genome sequencing and annotation.</title>
        <authorList>
            <consortium name="The Broad Institute Genomics Platform"/>
            <consortium name="The Broad Institute Genome Sequencing Center for Infectious Disease"/>
            <person name="Wu L."/>
            <person name="Ma J."/>
        </authorList>
    </citation>
    <scope>NUCLEOTIDE SEQUENCE [LARGE SCALE GENOMIC DNA]</scope>
    <source>
        <strain evidence="9 10">DT55</strain>
    </source>
</reference>
<evidence type="ECO:0000256" key="3">
    <source>
        <dbReference type="ARBA" id="ARBA00022840"/>
    </source>
</evidence>
<dbReference type="Pfam" id="PF00012">
    <property type="entry name" value="HSP70"/>
    <property type="match status" value="1"/>
</dbReference>
<keyword evidence="10" id="KW-1185">Reference proteome</keyword>
<evidence type="ECO:0000256" key="8">
    <source>
        <dbReference type="SAM" id="MobiDB-lite"/>
    </source>
</evidence>
<dbReference type="InterPro" id="IPR012725">
    <property type="entry name" value="Chaperone_DnaK"/>
</dbReference>
<evidence type="ECO:0000256" key="6">
    <source>
        <dbReference type="RuleBase" id="RU003322"/>
    </source>
</evidence>
<dbReference type="HAMAP" id="MF_00332">
    <property type="entry name" value="DnaK"/>
    <property type="match status" value="1"/>
</dbReference>
<comment type="function">
    <text evidence="5">Acts as a chaperone.</text>
</comment>
<dbReference type="PANTHER" id="PTHR19375">
    <property type="entry name" value="HEAT SHOCK PROTEIN 70KDA"/>
    <property type="match status" value="1"/>
</dbReference>
<dbReference type="Proteomes" id="UP001596388">
    <property type="component" value="Unassembled WGS sequence"/>
</dbReference>
<feature type="coiled-coil region" evidence="7">
    <location>
        <begin position="226"/>
        <end position="253"/>
    </location>
</feature>
<dbReference type="Gene3D" id="3.90.640.10">
    <property type="entry name" value="Actin, Chain A, domain 4"/>
    <property type="match status" value="1"/>
</dbReference>